<feature type="disulfide bond" evidence="6">
    <location>
        <begin position="1291"/>
        <end position="1301"/>
    </location>
</feature>
<feature type="region of interest" description="Disordered" evidence="7">
    <location>
        <begin position="1546"/>
        <end position="1569"/>
    </location>
</feature>
<dbReference type="FunFam" id="2.10.25.10:FF:000499">
    <property type="entry name" value="Predicted protein"/>
    <property type="match status" value="1"/>
</dbReference>
<feature type="compositionally biased region" description="Polar residues" evidence="7">
    <location>
        <begin position="1557"/>
        <end position="1566"/>
    </location>
</feature>
<feature type="region of interest" description="Disordered" evidence="7">
    <location>
        <begin position="614"/>
        <end position="633"/>
    </location>
</feature>
<dbReference type="InterPro" id="IPR001846">
    <property type="entry name" value="VWF_type-D"/>
</dbReference>
<dbReference type="InterPro" id="IPR000742">
    <property type="entry name" value="EGF"/>
</dbReference>
<sequence length="2075" mass="224238">MPCVEMRPRFPRWLATLLLLLPLVLVLWVGTTQSQTAPECLSDGHRVIDNAYRSVDFNSLQLQQSAIHELVCDHSLAPGWYRLLLAGRPAEMPTQCVLMNHCGTQAPVWLWLRDSEQLPRPGESPRQVTGCATWQFFPGAAARDCCLFRIPVTVRSCGDFYVYYLRPTQGCMGYCAQVTAEVGAKSCKLGEVEKDGSCQSDHATLPTLPSPPVVSAERGSDGALHLRCSYQRPTGNATLGYGVSWVRLSHSGQREEVKRETSMQTFSFLEVDGVNVVLGDTIFCGVTTFYLDFPETQGSPSVSEGFFAGIKMSPSSLELAEDGAEHELHVESTVPLPCSLHLGPHPSCRIGLRLVTENQDPLDQMPVEVALSSCEVELAPALCPDGLACMLRHHASARVHLKAVTDFARDGNRVALVHILPKHSGSPLWDSYKPRPVTVTVKDVPTAHCYAITDPHVVTFDGRRYENPRPGTFVLYRSSRREFEVHVRQWRCGSRVGGGPRPGDGSTGGGGGACVCGVAAREGRDTVTFDMCSGSYLETRPHLSLRGAAPAASPGLRIAEARQGKKVTISFRSGALVRADVSDWGMSVMVRAPSRDFNGTRGLCGTFDGDPAGDFHDAAGAPLPEPPRPSHPRSFIEQWRIPAGESLFDKSAVSLEDEKPRDYCDCSSHASAGKSARSSNILSVSPSEAMTRPGVCSGSADVDSTSIVPGLDVTSEYTSSADQDRFDDRKRRRSTRHREGSTSERHHFDLVAHPRTPVPNGNLSTEGSTLRMDSTKIPRWSARFLHPDRLRKHRPRAARGRNVMWTSRARRQPQYYELPPPYPFQSLSQSDLESLSYFFPDDHAPAGGSERDSDRAEPRWPTPRGGLSQSRARDVCHLALLKSGVGRACGSLLGPAVLSAAVDMCIADLRLKDDLTWEDAVLPFLENECERRSLELRLSPEWGPRGDHPPTEVASALRCPAACSGNGRCTEWGCVCLVGFSHYDCGVSSTQPPELSDLENGGLCDIRVYECNTVRAFGLDFHDSADLQCQTTKLQFVDGEWILGEPKVTKALFLSSRAVDCQLPTSEPMDMSIGETPIARYQVRVANDGLTFSDAKILTLYDGVCQNCSRSPNGLCKLKEKTCNIDGLCYGEGDPNPTSPCLQCKPDVSKITWSINENNQPPLFQASGERLQTFVGENFVYQLAAMDPEGSAVLFVLESGPDGATLSPAGLLIWTVPPARRDQAFTFAFSVADECNANSKYLVQVTVRACECTNSGTCMTDVAFPPGSGEYLCSCLPGFRGARCQNDVDECLSAPCGPGRCVDGANNYTCVCPPGYRGPTCQDDVNECTRSPCFPGVVCINSYGSFRCGDCPPWARGDGATCTPLAGPARVAAGTYDGGILGPEDAPLPPAVASSGPPLPAGSQQRRPSPVGDAVVLERPSPGSQPVGRASPPGPCSSSPCFPGVACFERRPPQSGYSCGRCPPGFHGNGRVCTRSPRNGLRQPEPPAQNSEKGRAIPTTPSYAALSDVLSKQSHSIHEKSVAVIPTLLPPPSLKAVQGADQKVTKPFDVQNPPNQPTRMKNLNSDVTDRPKIVDNPLLRAVVKVPVQLVPPLLSRLSGSGQNAKIPGQAKIPDQDKLEPQLQGRLQTTFQGSDKPDSLRPTSQPVTRPLQQPRLSLPLERSSVHLRSTPNRSPLGISGGPWMHLNPNPERPLSRRRLGVQYSSAQRYSPRHRVGVPLVRSVIRLQARASLTARVATSSPFMTLPPESAFPHPAITPELDPYPRQLTDAIAFYGVQNNVDGTGHCSMPCGKNMECAAPNACRCRPGYTGYKCLTAICRPDCRNRGKCVRPDVCECLPGYNGHNCEEAVCSPACEHGGTCASRDHCSCPYGFVGPRCETMVCNRHCENGGECIAPDVCQCKAGWNGPTCSNAACHPVCLNGGTCVRPHVCACPQGFFGPYCQNAICSPACKNGGHCMRNNVCSCPEGYMGKRCQESVCDPTCLNGGKCVGPNICSCPSGWKGKKCNKPMCLQKCKNGGECIRPNTCLCPPGWEGAQCQNPTCHTKCQFGSKCVQPNLCACRPGFAGLVCHRKITLG</sequence>
<reference evidence="12" key="1">
    <citation type="submission" date="2025-08" db="UniProtKB">
        <authorList>
            <consortium name="RefSeq"/>
        </authorList>
    </citation>
    <scope>IDENTIFICATION</scope>
    <source>
        <tissue evidence="12">Sperm</tissue>
    </source>
</reference>
<feature type="domain" description="EGF-like" evidence="9">
    <location>
        <begin position="1941"/>
        <end position="1973"/>
    </location>
</feature>
<accession>A0AAJ7SNM3</accession>
<feature type="disulfide bond" evidence="6">
    <location>
        <begin position="2009"/>
        <end position="2019"/>
    </location>
</feature>
<dbReference type="InterPro" id="IPR050969">
    <property type="entry name" value="Dev_Signal_Modulators"/>
</dbReference>
<feature type="disulfide bond" evidence="6">
    <location>
        <begin position="1899"/>
        <end position="1908"/>
    </location>
</feature>
<keyword evidence="2 8" id="KW-0732">Signal</keyword>
<feature type="domain" description="EGF-like" evidence="9">
    <location>
        <begin position="1781"/>
        <end position="1813"/>
    </location>
</feature>
<dbReference type="Proteomes" id="UP001318040">
    <property type="component" value="Chromosome 4"/>
</dbReference>
<feature type="domain" description="EGF-like" evidence="9">
    <location>
        <begin position="2005"/>
        <end position="2037"/>
    </location>
</feature>
<keyword evidence="5 6" id="KW-1015">Disulfide bond</keyword>
<evidence type="ECO:0000256" key="7">
    <source>
        <dbReference type="SAM" id="MobiDB-lite"/>
    </source>
</evidence>
<protein>
    <submittedName>
        <fullName evidence="12">von Willebrand factor D and EGF domain-containing protein-like isoform X1</fullName>
    </submittedName>
</protein>
<feature type="region of interest" description="Disordered" evidence="7">
    <location>
        <begin position="1378"/>
        <end position="1435"/>
    </location>
</feature>
<dbReference type="InterPro" id="IPR018097">
    <property type="entry name" value="EGF_Ca-bd_CS"/>
</dbReference>
<dbReference type="GO" id="GO:0005102">
    <property type="term" value="F:signaling receptor binding"/>
    <property type="evidence" value="ECO:0007669"/>
    <property type="project" value="TreeGrafter"/>
</dbReference>
<feature type="region of interest" description="Disordered" evidence="7">
    <location>
        <begin position="1595"/>
        <end position="1615"/>
    </location>
</feature>
<dbReference type="PROSITE" id="PS50026">
    <property type="entry name" value="EGF_3"/>
    <property type="match status" value="8"/>
</dbReference>
<dbReference type="InterPro" id="IPR058727">
    <property type="entry name" value="Helical_Vwde"/>
</dbReference>
<feature type="disulfide bond" evidence="6">
    <location>
        <begin position="1963"/>
        <end position="1972"/>
    </location>
</feature>
<dbReference type="Pfam" id="PF25776">
    <property type="entry name" value="Ig_VWDE"/>
    <property type="match status" value="1"/>
</dbReference>
<dbReference type="PROSITE" id="PS01186">
    <property type="entry name" value="EGF_2"/>
    <property type="match status" value="6"/>
</dbReference>
<keyword evidence="3" id="KW-0677">Repeat</keyword>
<dbReference type="Pfam" id="PF00094">
    <property type="entry name" value="VWD"/>
    <property type="match status" value="1"/>
</dbReference>
<dbReference type="SMART" id="SM00179">
    <property type="entry name" value="EGF_CA"/>
    <property type="match status" value="2"/>
</dbReference>
<evidence type="ECO:0000256" key="8">
    <source>
        <dbReference type="SAM" id="SignalP"/>
    </source>
</evidence>
<evidence type="ECO:0000313" key="12">
    <source>
        <dbReference type="RefSeq" id="XP_032801813.1"/>
    </source>
</evidence>
<feature type="chain" id="PRO_5042592080" evidence="8">
    <location>
        <begin position="35"/>
        <end position="2075"/>
    </location>
</feature>
<feature type="domain" description="EGF-like" evidence="9">
    <location>
        <begin position="1845"/>
        <end position="1877"/>
    </location>
</feature>
<feature type="disulfide bond" evidence="6">
    <location>
        <begin position="1803"/>
        <end position="1812"/>
    </location>
</feature>
<feature type="disulfide bond" evidence="6">
    <location>
        <begin position="1275"/>
        <end position="1284"/>
    </location>
</feature>
<dbReference type="GO" id="GO:0005576">
    <property type="term" value="C:extracellular region"/>
    <property type="evidence" value="ECO:0007669"/>
    <property type="project" value="TreeGrafter"/>
</dbReference>
<evidence type="ECO:0000256" key="3">
    <source>
        <dbReference type="ARBA" id="ARBA00022737"/>
    </source>
</evidence>
<feature type="disulfide bond" evidence="6">
    <location>
        <begin position="1945"/>
        <end position="1955"/>
    </location>
</feature>
<dbReference type="PROSITE" id="PS51233">
    <property type="entry name" value="VWFD"/>
    <property type="match status" value="1"/>
</dbReference>
<evidence type="ECO:0000256" key="1">
    <source>
        <dbReference type="ARBA" id="ARBA00022536"/>
    </source>
</evidence>
<dbReference type="FunFam" id="2.10.25.10:FF:000031">
    <property type="entry name" value="neurogenic locus notch homolog protein 3"/>
    <property type="match status" value="1"/>
</dbReference>
<dbReference type="Gene3D" id="2.10.25.10">
    <property type="entry name" value="Laminin"/>
    <property type="match status" value="11"/>
</dbReference>
<dbReference type="InterPro" id="IPR000152">
    <property type="entry name" value="EGF-type_Asp/Asn_hydroxyl_site"/>
</dbReference>
<evidence type="ECO:0000259" key="10">
    <source>
        <dbReference type="PROSITE" id="PS51233"/>
    </source>
</evidence>
<feature type="region of interest" description="Disordered" evidence="7">
    <location>
        <begin position="663"/>
        <end position="771"/>
    </location>
</feature>
<dbReference type="GO" id="GO:0005509">
    <property type="term" value="F:calcium ion binding"/>
    <property type="evidence" value="ECO:0007669"/>
    <property type="project" value="InterPro"/>
</dbReference>
<dbReference type="FunFam" id="2.10.25.10:FF:000490">
    <property type="entry name" value="von Willebrand factor D and EGF domain-containing protein"/>
    <property type="match status" value="1"/>
</dbReference>
<dbReference type="FunFam" id="2.10.25.10:FF:000595">
    <property type="entry name" value="von Willebrand factor D and EGF domain-containing protein"/>
    <property type="match status" value="1"/>
</dbReference>
<dbReference type="InterPro" id="IPR009030">
    <property type="entry name" value="Growth_fac_rcpt_cys_sf"/>
</dbReference>
<dbReference type="PROSITE" id="PS01187">
    <property type="entry name" value="EGF_CA"/>
    <property type="match status" value="2"/>
</dbReference>
<dbReference type="PANTHER" id="PTHR14949:SF51">
    <property type="entry name" value="VON WILLEBRAND FACTOR D AND EGF DOMAIN-CONTAINING PROTEIN"/>
    <property type="match status" value="1"/>
</dbReference>
<feature type="compositionally biased region" description="Basic and acidic residues" evidence="7">
    <location>
        <begin position="843"/>
        <end position="858"/>
    </location>
</feature>
<feature type="domain" description="EGF-like" evidence="9">
    <location>
        <begin position="1324"/>
        <end position="1363"/>
    </location>
</feature>
<evidence type="ECO:0000259" key="9">
    <source>
        <dbReference type="PROSITE" id="PS50026"/>
    </source>
</evidence>
<gene>
    <name evidence="12" type="primary">LOC116938595</name>
</gene>
<dbReference type="Pfam" id="PF25024">
    <property type="entry name" value="EGF_TEN"/>
    <property type="match status" value="1"/>
</dbReference>
<name>A0AAJ7SNM3_PETMA</name>
<feature type="region of interest" description="Disordered" evidence="7">
    <location>
        <begin position="843"/>
        <end position="869"/>
    </location>
</feature>
<feature type="signal peptide" evidence="8">
    <location>
        <begin position="1"/>
        <end position="34"/>
    </location>
</feature>
<feature type="domain" description="EGF-like" evidence="9">
    <location>
        <begin position="1878"/>
        <end position="1909"/>
    </location>
</feature>
<proteinExistence type="predicted"/>
<feature type="compositionally biased region" description="Basic and acidic residues" evidence="7">
    <location>
        <begin position="737"/>
        <end position="752"/>
    </location>
</feature>
<dbReference type="InterPro" id="IPR001881">
    <property type="entry name" value="EGF-like_Ca-bd_dom"/>
</dbReference>
<dbReference type="Pfam" id="PF26129">
    <property type="entry name" value="Vwde"/>
    <property type="match status" value="1"/>
</dbReference>
<feature type="compositionally biased region" description="Polar residues" evidence="7">
    <location>
        <begin position="676"/>
        <end position="688"/>
    </location>
</feature>
<feature type="region of interest" description="Disordered" evidence="7">
    <location>
        <begin position="1628"/>
        <end position="1693"/>
    </location>
</feature>
<feature type="disulfide bond" evidence="6">
    <location>
        <begin position="1849"/>
        <end position="1859"/>
    </location>
</feature>
<dbReference type="PROSITE" id="PS00010">
    <property type="entry name" value="ASX_HYDROXYL"/>
    <property type="match status" value="1"/>
</dbReference>
<evidence type="ECO:0000313" key="11">
    <source>
        <dbReference type="Proteomes" id="UP001318040"/>
    </source>
</evidence>
<feature type="compositionally biased region" description="Polar residues" evidence="7">
    <location>
        <begin position="759"/>
        <end position="771"/>
    </location>
</feature>
<evidence type="ECO:0000256" key="4">
    <source>
        <dbReference type="ARBA" id="ARBA00023054"/>
    </source>
</evidence>
<feature type="domain" description="EGF-like" evidence="9">
    <location>
        <begin position="1287"/>
        <end position="1322"/>
    </location>
</feature>
<feature type="disulfide bond" evidence="6">
    <location>
        <begin position="1785"/>
        <end position="1795"/>
    </location>
</feature>
<dbReference type="CDD" id="cd00054">
    <property type="entry name" value="EGF_CA"/>
    <property type="match status" value="2"/>
</dbReference>
<dbReference type="RefSeq" id="XP_032801813.1">
    <property type="nucleotide sequence ID" value="XM_032945922.1"/>
</dbReference>
<feature type="domain" description="EGF-like" evidence="9">
    <location>
        <begin position="1246"/>
        <end position="1285"/>
    </location>
</feature>
<dbReference type="KEGG" id="pmrn:116938595"/>
<evidence type="ECO:0000256" key="6">
    <source>
        <dbReference type="PROSITE-ProRule" id="PRU00076"/>
    </source>
</evidence>
<feature type="compositionally biased region" description="Low complexity" evidence="7">
    <location>
        <begin position="1648"/>
        <end position="1659"/>
    </location>
</feature>
<feature type="disulfide bond" evidence="6">
    <location>
        <begin position="1867"/>
        <end position="1876"/>
    </location>
</feature>
<keyword evidence="1 6" id="KW-0245">EGF-like domain</keyword>
<dbReference type="GO" id="GO:0009986">
    <property type="term" value="C:cell surface"/>
    <property type="evidence" value="ECO:0007669"/>
    <property type="project" value="TreeGrafter"/>
</dbReference>
<dbReference type="InterPro" id="IPR057885">
    <property type="entry name" value="Ig_VWDE"/>
</dbReference>
<organism evidence="11 12">
    <name type="scientific">Petromyzon marinus</name>
    <name type="common">Sea lamprey</name>
    <dbReference type="NCBI Taxonomy" id="7757"/>
    <lineage>
        <taxon>Eukaryota</taxon>
        <taxon>Metazoa</taxon>
        <taxon>Chordata</taxon>
        <taxon>Craniata</taxon>
        <taxon>Vertebrata</taxon>
        <taxon>Cyclostomata</taxon>
        <taxon>Hyperoartia</taxon>
        <taxon>Petromyzontiformes</taxon>
        <taxon>Petromyzontidae</taxon>
        <taxon>Petromyzon</taxon>
    </lineage>
</organism>
<feature type="disulfide bond" evidence="6">
    <location>
        <begin position="1881"/>
        <end position="1891"/>
    </location>
</feature>
<comment type="caution">
    <text evidence="6">Lacks conserved residue(s) required for the propagation of feature annotation.</text>
</comment>
<feature type="disulfide bond" evidence="6">
    <location>
        <begin position="2027"/>
        <end position="2036"/>
    </location>
</feature>
<dbReference type="PANTHER" id="PTHR14949">
    <property type="entry name" value="EGF-LIKE-DOMAIN, MULTIPLE 7, 8"/>
    <property type="match status" value="1"/>
</dbReference>
<evidence type="ECO:0000256" key="2">
    <source>
        <dbReference type="ARBA" id="ARBA00022729"/>
    </source>
</evidence>
<keyword evidence="4" id="KW-0175">Coiled coil</keyword>
<feature type="domain" description="VWFD" evidence="10">
    <location>
        <begin position="447"/>
        <end position="647"/>
    </location>
</feature>
<evidence type="ECO:0000256" key="5">
    <source>
        <dbReference type="ARBA" id="ARBA00023157"/>
    </source>
</evidence>
<dbReference type="SMART" id="SM00216">
    <property type="entry name" value="VWD"/>
    <property type="match status" value="1"/>
</dbReference>
<dbReference type="SUPFAM" id="SSF57184">
    <property type="entry name" value="Growth factor receptor domain"/>
    <property type="match status" value="1"/>
</dbReference>
<dbReference type="PROSITE" id="PS00022">
    <property type="entry name" value="EGF_1"/>
    <property type="match status" value="6"/>
</dbReference>
<feature type="region of interest" description="Disordered" evidence="7">
    <location>
        <begin position="1470"/>
        <end position="1497"/>
    </location>
</feature>
<dbReference type="SMART" id="SM00181">
    <property type="entry name" value="EGF"/>
    <property type="match status" value="14"/>
</dbReference>
<feature type="disulfide bond" evidence="6">
    <location>
        <begin position="1312"/>
        <end position="1321"/>
    </location>
</feature>
<keyword evidence="11" id="KW-1185">Reference proteome</keyword>